<evidence type="ECO:0000313" key="4">
    <source>
        <dbReference type="EMBL" id="MDX5894140.1"/>
    </source>
</evidence>
<dbReference type="EMBL" id="JAWXXX010000001">
    <property type="protein sequence ID" value="MDX5894140.1"/>
    <property type="molecule type" value="Genomic_DNA"/>
</dbReference>
<dbReference type="Gene3D" id="1.10.10.580">
    <property type="entry name" value="Structural maintenance of chromosome 1. Chain E"/>
    <property type="match status" value="1"/>
</dbReference>
<keyword evidence="1" id="KW-0159">Chromosome partition</keyword>
<gene>
    <name evidence="3" type="ORF">RradSPS_1450</name>
    <name evidence="4" type="ORF">SIL72_08865</name>
</gene>
<dbReference type="HOGENOM" id="CLU_1179512_0_0_11"/>
<evidence type="ECO:0000256" key="1">
    <source>
        <dbReference type="ARBA" id="ARBA00022829"/>
    </source>
</evidence>
<dbReference type="KEGG" id="rrd:RradSPS_1450"/>
<dbReference type="Gene3D" id="6.10.250.2410">
    <property type="match status" value="1"/>
</dbReference>
<evidence type="ECO:0000256" key="2">
    <source>
        <dbReference type="ARBA" id="ARBA00044777"/>
    </source>
</evidence>
<dbReference type="eggNOG" id="COG1354">
    <property type="taxonomic scope" value="Bacteria"/>
</dbReference>
<reference evidence="4" key="2">
    <citation type="submission" date="2023-11" db="EMBL/GenBank/DDBJ databases">
        <title>MicrobeMod: A computational toolkit for identifying prokaryotic methylation and restriction-modification with nanopore sequencing.</title>
        <authorList>
            <person name="Crits-Christoph A."/>
            <person name="Kang S.C."/>
            <person name="Lee H."/>
            <person name="Ostrov N."/>
        </authorList>
    </citation>
    <scope>NUCLEOTIDE SEQUENCE</scope>
    <source>
        <strain evidence="4">ATCC 51242</strain>
    </source>
</reference>
<dbReference type="AlphaFoldDB" id="A0A023X316"/>
<evidence type="ECO:0000313" key="5">
    <source>
        <dbReference type="Proteomes" id="UP000025229"/>
    </source>
</evidence>
<dbReference type="InterPro" id="IPR023093">
    <property type="entry name" value="ScpA-like_C"/>
</dbReference>
<dbReference type="GO" id="GO:0007059">
    <property type="term" value="P:chromosome segregation"/>
    <property type="evidence" value="ECO:0007669"/>
    <property type="project" value="UniProtKB-KW"/>
</dbReference>
<name>A0A023X316_RUBRA</name>
<dbReference type="RefSeq" id="WP_159449910.1">
    <property type="nucleotide sequence ID" value="NZ_CP007514.1"/>
</dbReference>
<dbReference type="Proteomes" id="UP001281130">
    <property type="component" value="Unassembled WGS sequence"/>
</dbReference>
<dbReference type="PANTHER" id="PTHR33969">
    <property type="entry name" value="SEGREGATION AND CONDENSATION PROTEIN A"/>
    <property type="match status" value="1"/>
</dbReference>
<dbReference type="EMBL" id="CP007514">
    <property type="protein sequence ID" value="AHY46733.1"/>
    <property type="molecule type" value="Genomic_DNA"/>
</dbReference>
<evidence type="ECO:0000313" key="3">
    <source>
        <dbReference type="EMBL" id="AHY46733.1"/>
    </source>
</evidence>
<reference evidence="3 5" key="1">
    <citation type="submission" date="2014-03" db="EMBL/GenBank/DDBJ databases">
        <title>Complete genome sequence of the Radio-Resistant Rubrobacter radiotolerans RSPS-4.</title>
        <authorList>
            <person name="Egas C.C."/>
            <person name="Barroso C.C."/>
            <person name="Froufe H.J.C."/>
            <person name="Pacheco J.J."/>
            <person name="Albuquerque L.L."/>
            <person name="da Costa M.M.S."/>
        </authorList>
    </citation>
    <scope>NUCLEOTIDE SEQUENCE [LARGE SCALE GENOMIC DNA]</scope>
    <source>
        <strain evidence="3 5">RSPS-4</strain>
    </source>
</reference>
<organism evidence="3 5">
    <name type="scientific">Rubrobacter radiotolerans</name>
    <name type="common">Arthrobacter radiotolerans</name>
    <dbReference type="NCBI Taxonomy" id="42256"/>
    <lineage>
        <taxon>Bacteria</taxon>
        <taxon>Bacillati</taxon>
        <taxon>Actinomycetota</taxon>
        <taxon>Rubrobacteria</taxon>
        <taxon>Rubrobacterales</taxon>
        <taxon>Rubrobacteraceae</taxon>
        <taxon>Rubrobacter</taxon>
    </lineage>
</organism>
<proteinExistence type="predicted"/>
<protein>
    <recommendedName>
        <fullName evidence="2">Segregation and condensation protein A</fullName>
    </recommendedName>
</protein>
<dbReference type="STRING" id="42256.RradSPS_1450"/>
<dbReference type="Proteomes" id="UP000025229">
    <property type="component" value="Chromosome"/>
</dbReference>
<keyword evidence="5" id="KW-1185">Reference proteome</keyword>
<accession>A0A023X316</accession>
<sequence length="261" mass="28419">MIPEREGTGSVEESRAGRPLSGFTVELDVYSGPYEWLLALVLKDEVEIFEVPLKELIDLYLTGRDDASPDLLERDAEFASSASSLVLLKSRTLLPLSEPEPDFAEPEIDPAELAERLALYLKVRRGAEGIGARIERNAGYHATGHELRPKPGALRVDPKRLTLAARRIFSRLEEPSVAHLGSVTVTVQDLIAHIRAALSGRESLLFEDLTAGMDRLRQAVTFAAALSLAHEGSLALLQEEPLGPLTLAASRASDLPRPEAS</sequence>
<dbReference type="PANTHER" id="PTHR33969:SF2">
    <property type="entry name" value="SEGREGATION AND CONDENSATION PROTEIN A"/>
    <property type="match status" value="1"/>
</dbReference>
<dbReference type="InterPro" id="IPR003768">
    <property type="entry name" value="ScpA"/>
</dbReference>